<name>A0A0V0QIA1_PSEPJ</name>
<organism evidence="1 2">
    <name type="scientific">Pseudocohnilembus persalinus</name>
    <name type="common">Ciliate</name>
    <dbReference type="NCBI Taxonomy" id="266149"/>
    <lineage>
        <taxon>Eukaryota</taxon>
        <taxon>Sar</taxon>
        <taxon>Alveolata</taxon>
        <taxon>Ciliophora</taxon>
        <taxon>Intramacronucleata</taxon>
        <taxon>Oligohymenophorea</taxon>
        <taxon>Scuticociliatia</taxon>
        <taxon>Philasterida</taxon>
        <taxon>Pseudocohnilembidae</taxon>
        <taxon>Pseudocohnilembus</taxon>
    </lineage>
</organism>
<evidence type="ECO:0000313" key="1">
    <source>
        <dbReference type="EMBL" id="KRX01895.1"/>
    </source>
</evidence>
<dbReference type="InParanoid" id="A0A0V0QIA1"/>
<keyword evidence="2" id="KW-1185">Reference proteome</keyword>
<proteinExistence type="predicted"/>
<dbReference type="EMBL" id="LDAU01000161">
    <property type="protein sequence ID" value="KRX01895.1"/>
    <property type="molecule type" value="Genomic_DNA"/>
</dbReference>
<gene>
    <name evidence="1" type="ORF">PPERSA_05734</name>
</gene>
<comment type="caution">
    <text evidence="1">The sequence shown here is derived from an EMBL/GenBank/DDBJ whole genome shotgun (WGS) entry which is preliminary data.</text>
</comment>
<protein>
    <submittedName>
        <fullName evidence="1">Uncharacterized protein</fullName>
    </submittedName>
</protein>
<dbReference type="OMA" id="NSCIDED"/>
<dbReference type="AlphaFoldDB" id="A0A0V0QIA1"/>
<reference evidence="1 2" key="1">
    <citation type="journal article" date="2015" name="Sci. Rep.">
        <title>Genome of the facultative scuticociliatosis pathogen Pseudocohnilembus persalinus provides insight into its virulence through horizontal gene transfer.</title>
        <authorList>
            <person name="Xiong J."/>
            <person name="Wang G."/>
            <person name="Cheng J."/>
            <person name="Tian M."/>
            <person name="Pan X."/>
            <person name="Warren A."/>
            <person name="Jiang C."/>
            <person name="Yuan D."/>
            <person name="Miao W."/>
        </authorList>
    </citation>
    <scope>NUCLEOTIDE SEQUENCE [LARGE SCALE GENOMIC DNA]</scope>
    <source>
        <strain evidence="1">36N120E</strain>
    </source>
</reference>
<evidence type="ECO:0000313" key="2">
    <source>
        <dbReference type="Proteomes" id="UP000054937"/>
    </source>
</evidence>
<sequence>MHRNQTIGGFIKKFITQNLLYSEQFIQYPTPLVSTDFTYKKIEDFLSQQFTSFYSPYQFIYHNLSQIETQPQAKQNKGVQKIMMHHPIGLINFKQKQQENDFQPVQSESFVHSMDLVTSAWKMDEFDLDEVQTVESEYELNSCIDEDEFNSSDLKFSYQSSKGSILSASACF</sequence>
<accession>A0A0V0QIA1</accession>
<dbReference type="Proteomes" id="UP000054937">
    <property type="component" value="Unassembled WGS sequence"/>
</dbReference>